<protein>
    <submittedName>
        <fullName evidence="1">THO complex subunit 2</fullName>
    </submittedName>
</protein>
<keyword evidence="2" id="KW-1185">Reference proteome</keyword>
<dbReference type="Proteomes" id="UP000250235">
    <property type="component" value="Unassembled WGS sequence"/>
</dbReference>
<reference evidence="1 2" key="1">
    <citation type="journal article" date="2015" name="Proc. Natl. Acad. Sci. U.S.A.">
        <title>The resurrection genome of Boea hygrometrica: A blueprint for survival of dehydration.</title>
        <authorList>
            <person name="Xiao L."/>
            <person name="Yang G."/>
            <person name="Zhang L."/>
            <person name="Yang X."/>
            <person name="Zhao S."/>
            <person name="Ji Z."/>
            <person name="Zhou Q."/>
            <person name="Hu M."/>
            <person name="Wang Y."/>
            <person name="Chen M."/>
            <person name="Xu Y."/>
            <person name="Jin H."/>
            <person name="Xiao X."/>
            <person name="Hu G."/>
            <person name="Bao F."/>
            <person name="Hu Y."/>
            <person name="Wan P."/>
            <person name="Li L."/>
            <person name="Deng X."/>
            <person name="Kuang T."/>
            <person name="Xiang C."/>
            <person name="Zhu J.K."/>
            <person name="Oliver M.J."/>
            <person name="He Y."/>
        </authorList>
    </citation>
    <scope>NUCLEOTIDE SEQUENCE [LARGE SCALE GENOMIC DNA]</scope>
    <source>
        <strain evidence="2">cv. XS01</strain>
    </source>
</reference>
<gene>
    <name evidence="1" type="ORF">F511_16971</name>
</gene>
<evidence type="ECO:0000313" key="1">
    <source>
        <dbReference type="EMBL" id="KZV18979.1"/>
    </source>
</evidence>
<evidence type="ECO:0000313" key="2">
    <source>
        <dbReference type="Proteomes" id="UP000250235"/>
    </source>
</evidence>
<dbReference type="AlphaFoldDB" id="A0A2Z7AIQ5"/>
<proteinExistence type="predicted"/>
<accession>A0A2Z7AIQ5</accession>
<name>A0A2Z7AIQ5_9LAMI</name>
<organism evidence="1 2">
    <name type="scientific">Dorcoceras hygrometricum</name>
    <dbReference type="NCBI Taxonomy" id="472368"/>
    <lineage>
        <taxon>Eukaryota</taxon>
        <taxon>Viridiplantae</taxon>
        <taxon>Streptophyta</taxon>
        <taxon>Embryophyta</taxon>
        <taxon>Tracheophyta</taxon>
        <taxon>Spermatophyta</taxon>
        <taxon>Magnoliopsida</taxon>
        <taxon>eudicotyledons</taxon>
        <taxon>Gunneridae</taxon>
        <taxon>Pentapetalae</taxon>
        <taxon>asterids</taxon>
        <taxon>lamiids</taxon>
        <taxon>Lamiales</taxon>
        <taxon>Gesneriaceae</taxon>
        <taxon>Didymocarpoideae</taxon>
        <taxon>Trichosporeae</taxon>
        <taxon>Loxocarpinae</taxon>
        <taxon>Dorcoceras</taxon>
    </lineage>
</organism>
<sequence length="162" mass="19068">MLVYEDLWRNLIECSLIVVRFWNRRCFERFWWRWIPCELLCRLLLLEVVERLVEVSVKMLVYEDLWRNLIECSLIVVRFWIFSSRESLPCLPSQERSGCLGHELQRLVRTLLRCVVSEKSYAIIGVVTAGFERLSPRCDGLTGSEDHVPMISPVDTPCGYRG</sequence>
<dbReference type="EMBL" id="KV017169">
    <property type="protein sequence ID" value="KZV18979.1"/>
    <property type="molecule type" value="Genomic_DNA"/>
</dbReference>